<gene>
    <name evidence="1" type="ORF">HMPREF9151_02461</name>
</gene>
<proteinExistence type="predicted"/>
<sequence length="42" mass="4701">MQLKTYAFGKSNPFFDQIKEISSLDGESGLSRKKKAKHVTKG</sequence>
<name>L1MYY0_9BACT</name>
<reference evidence="1 2" key="1">
    <citation type="submission" date="2012-05" db="EMBL/GenBank/DDBJ databases">
        <authorList>
            <person name="Weinstock G."/>
            <person name="Sodergren E."/>
            <person name="Lobos E.A."/>
            <person name="Fulton L."/>
            <person name="Fulton R."/>
            <person name="Courtney L."/>
            <person name="Fronick C."/>
            <person name="O'Laughlin M."/>
            <person name="Godfrey J."/>
            <person name="Wilson R.M."/>
            <person name="Miner T."/>
            <person name="Farmer C."/>
            <person name="Delehaunty K."/>
            <person name="Cordes M."/>
            <person name="Minx P."/>
            <person name="Tomlinson C."/>
            <person name="Chen J."/>
            <person name="Wollam A."/>
            <person name="Pepin K.H."/>
            <person name="Bhonagiri V."/>
            <person name="Zhang X."/>
            <person name="Suruliraj S."/>
            <person name="Warren W."/>
            <person name="Mitreva M."/>
            <person name="Mardis E.R."/>
            <person name="Wilson R.K."/>
        </authorList>
    </citation>
    <scope>NUCLEOTIDE SEQUENCE [LARGE SCALE GENOMIC DNA]</scope>
    <source>
        <strain evidence="1 2">F0055</strain>
    </source>
</reference>
<protein>
    <submittedName>
        <fullName evidence="1">Uncharacterized protein</fullName>
    </submittedName>
</protein>
<accession>L1MYY0</accession>
<dbReference type="Proteomes" id="UP000010433">
    <property type="component" value="Unassembled WGS sequence"/>
</dbReference>
<evidence type="ECO:0000313" key="1">
    <source>
        <dbReference type="EMBL" id="EKX96214.1"/>
    </source>
</evidence>
<dbReference type="HOGENOM" id="CLU_3255967_0_0_10"/>
<organism evidence="1 2">
    <name type="scientific">Hoylesella saccharolytica F0055</name>
    <dbReference type="NCBI Taxonomy" id="1127699"/>
    <lineage>
        <taxon>Bacteria</taxon>
        <taxon>Pseudomonadati</taxon>
        <taxon>Bacteroidota</taxon>
        <taxon>Bacteroidia</taxon>
        <taxon>Bacteroidales</taxon>
        <taxon>Prevotellaceae</taxon>
        <taxon>Hoylesella</taxon>
    </lineage>
</organism>
<dbReference type="STRING" id="1127699.HMPREF9151_02461"/>
<dbReference type="AlphaFoldDB" id="L1MYY0"/>
<comment type="caution">
    <text evidence="1">The sequence shown here is derived from an EMBL/GenBank/DDBJ whole genome shotgun (WGS) entry which is preliminary data.</text>
</comment>
<keyword evidence="2" id="KW-1185">Reference proteome</keyword>
<evidence type="ECO:0000313" key="2">
    <source>
        <dbReference type="Proteomes" id="UP000010433"/>
    </source>
</evidence>
<dbReference type="EMBL" id="AMEP01000163">
    <property type="protein sequence ID" value="EKX96214.1"/>
    <property type="molecule type" value="Genomic_DNA"/>
</dbReference>